<dbReference type="Gene3D" id="3.20.20.80">
    <property type="entry name" value="Glycosidases"/>
    <property type="match status" value="1"/>
</dbReference>
<dbReference type="RefSeq" id="WP_369229888.1">
    <property type="nucleotide sequence ID" value="NZ_CP163435.1"/>
</dbReference>
<dbReference type="Pfam" id="PF00128">
    <property type="entry name" value="Alpha-amylase"/>
    <property type="match status" value="1"/>
</dbReference>
<reference evidence="3" key="1">
    <citation type="submission" date="2024-07" db="EMBL/GenBank/DDBJ databases">
        <authorList>
            <person name="Yu S.T."/>
        </authorList>
    </citation>
    <scope>NUCLEOTIDE SEQUENCE</scope>
    <source>
        <strain evidence="3">R21</strain>
    </source>
</reference>
<dbReference type="SUPFAM" id="SSF51445">
    <property type="entry name" value="(Trans)glycosidases"/>
    <property type="match status" value="1"/>
</dbReference>
<dbReference type="AlphaFoldDB" id="A0AB39P1U7"/>
<comment type="similarity">
    <text evidence="1">Belongs to the glycosyl hydrolase 13 family.</text>
</comment>
<dbReference type="GO" id="GO:0009313">
    <property type="term" value="P:oligosaccharide catabolic process"/>
    <property type="evidence" value="ECO:0007669"/>
    <property type="project" value="TreeGrafter"/>
</dbReference>
<evidence type="ECO:0000256" key="1">
    <source>
        <dbReference type="ARBA" id="ARBA00008061"/>
    </source>
</evidence>
<organism evidence="3">
    <name type="scientific">Streptomyces sp. R21</name>
    <dbReference type="NCBI Taxonomy" id="3238627"/>
    <lineage>
        <taxon>Bacteria</taxon>
        <taxon>Bacillati</taxon>
        <taxon>Actinomycetota</taxon>
        <taxon>Actinomycetes</taxon>
        <taxon>Kitasatosporales</taxon>
        <taxon>Streptomycetaceae</taxon>
        <taxon>Streptomyces</taxon>
    </lineage>
</organism>
<evidence type="ECO:0000259" key="2">
    <source>
        <dbReference type="SMART" id="SM00642"/>
    </source>
</evidence>
<feature type="domain" description="Glycosyl hydrolase family 13 catalytic" evidence="2">
    <location>
        <begin position="15"/>
        <end position="415"/>
    </location>
</feature>
<dbReference type="InterPro" id="IPR045857">
    <property type="entry name" value="O16G_dom_2"/>
</dbReference>
<dbReference type="GO" id="GO:0004556">
    <property type="term" value="F:alpha-amylase activity"/>
    <property type="evidence" value="ECO:0007669"/>
    <property type="project" value="TreeGrafter"/>
</dbReference>
<name>A0AB39P1U7_9ACTN</name>
<accession>A0AB39P1U7</accession>
<dbReference type="CDD" id="cd11332">
    <property type="entry name" value="AmyAc_OligoGlu_TS"/>
    <property type="match status" value="1"/>
</dbReference>
<evidence type="ECO:0000313" key="3">
    <source>
        <dbReference type="EMBL" id="XDQ23810.1"/>
    </source>
</evidence>
<protein>
    <submittedName>
        <fullName evidence="3">Alpha-amylase family glycosyl hydrolase</fullName>
    </submittedName>
</protein>
<dbReference type="PANTHER" id="PTHR10357:SF179">
    <property type="entry name" value="NEUTRAL AND BASIC AMINO ACID TRANSPORT PROTEIN RBAT"/>
    <property type="match status" value="1"/>
</dbReference>
<dbReference type="SMART" id="SM00642">
    <property type="entry name" value="Aamy"/>
    <property type="match status" value="1"/>
</dbReference>
<dbReference type="PANTHER" id="PTHR10357">
    <property type="entry name" value="ALPHA-AMYLASE FAMILY MEMBER"/>
    <property type="match status" value="1"/>
</dbReference>
<dbReference type="InterPro" id="IPR017853">
    <property type="entry name" value="GH"/>
</dbReference>
<gene>
    <name evidence="3" type="ORF">AB5J56_03485</name>
</gene>
<dbReference type="InterPro" id="IPR006047">
    <property type="entry name" value="GH13_cat_dom"/>
</dbReference>
<dbReference type="EMBL" id="CP163435">
    <property type="protein sequence ID" value="XDQ23810.1"/>
    <property type="molecule type" value="Genomic_DNA"/>
</dbReference>
<sequence length="546" mass="60775">MTDASPWWRSAAIYQIYPRSYADGNADGVGDIAGIRSRLAHLRDLGVDALWISPWYVSPMADAGYDVADYRDIDPLFGTLREAEELIAQAHSLGLRVIVDLVPNHCSDQHPWFQAALTAGPGSPERSRFHFRPGRGESGALPPNDWPSHFGGPAWQRVTEADGTPGEWYLHLFAPGQPDFNWDSPAVRAEFESILRFWFDRGVDGFRIDVADNLVKHPGLPDLAAIPEGAPSPVSDQDGVHEVYRAWRRIADSYDGERIFVGELWVADRQRFIRYLRADELHTGFNFPFLQAEWSAERMRAVIDDTLAGHTQIGAPATWVLSNHDTTRHVTRYGRADSGYGFDRRRLHGTPVDLPTGTRRARAAALLTMALPGCVYVYQGDELGLWEVEDIPEHLIQDPAFHGTDGADPGRDGCRVPIPWEGDAPPFGFNGPDTHGDGTEPWLPQPAVWKEYTVAAQTGDPDSMLELYRRALRLRRAEPGLGDGPMRWLPTDDDGVLAFTRPGGLTCVVNFSRRPVELPPHEAVLLSSNGFDEGRLPPDSTVWLRT</sequence>
<dbReference type="Gene3D" id="3.90.400.10">
    <property type="entry name" value="Oligo-1,6-glucosidase, Domain 2"/>
    <property type="match status" value="1"/>
</dbReference>
<proteinExistence type="inferred from homology"/>
<keyword evidence="3" id="KW-0378">Hydrolase</keyword>